<name>A0A644U6G8_9ZZZZ</name>
<evidence type="ECO:0000256" key="3">
    <source>
        <dbReference type="ARBA" id="ARBA00023274"/>
    </source>
</evidence>
<dbReference type="AlphaFoldDB" id="A0A644U6G8"/>
<gene>
    <name evidence="4" type="ORF">SDC9_20347</name>
</gene>
<dbReference type="InterPro" id="IPR011331">
    <property type="entry name" value="Ribosomal_eL37/eL43"/>
</dbReference>
<dbReference type="GO" id="GO:1990904">
    <property type="term" value="C:ribonucleoprotein complex"/>
    <property type="evidence" value="ECO:0007669"/>
    <property type="project" value="UniProtKB-KW"/>
</dbReference>
<evidence type="ECO:0008006" key="5">
    <source>
        <dbReference type="Google" id="ProtNLM"/>
    </source>
</evidence>
<dbReference type="PANTHER" id="PTHR48129">
    <property type="entry name" value="60S RIBOSOMAL PROTEIN L37A"/>
    <property type="match status" value="1"/>
</dbReference>
<evidence type="ECO:0000256" key="2">
    <source>
        <dbReference type="ARBA" id="ARBA00022980"/>
    </source>
</evidence>
<dbReference type="InterPro" id="IPR002674">
    <property type="entry name" value="Ribosomal_eL43"/>
</dbReference>
<accession>A0A644U6G8</accession>
<dbReference type="InterPro" id="IPR011332">
    <property type="entry name" value="Ribosomal_zn-bd"/>
</dbReference>
<reference evidence="4" key="1">
    <citation type="submission" date="2019-08" db="EMBL/GenBank/DDBJ databases">
        <authorList>
            <person name="Kucharzyk K."/>
            <person name="Murdoch R.W."/>
            <person name="Higgins S."/>
            <person name="Loffler F."/>
        </authorList>
    </citation>
    <scope>NUCLEOTIDE SEQUENCE</scope>
</reference>
<protein>
    <recommendedName>
        <fullName evidence="5">50S ribosomal protein L37Ae</fullName>
    </recommendedName>
</protein>
<dbReference type="GO" id="GO:0006412">
    <property type="term" value="P:translation"/>
    <property type="evidence" value="ECO:0007669"/>
    <property type="project" value="InterPro"/>
</dbReference>
<dbReference type="SUPFAM" id="SSF57829">
    <property type="entry name" value="Zn-binding ribosomal proteins"/>
    <property type="match status" value="1"/>
</dbReference>
<dbReference type="NCBIfam" id="NF003058">
    <property type="entry name" value="PRK03976.1"/>
    <property type="match status" value="1"/>
</dbReference>
<comment type="similarity">
    <text evidence="1">Belongs to the eukaryotic ribosomal protein eL43 family.</text>
</comment>
<dbReference type="EMBL" id="VSSQ01000081">
    <property type="protein sequence ID" value="MPL74534.1"/>
    <property type="molecule type" value="Genomic_DNA"/>
</dbReference>
<comment type="caution">
    <text evidence="4">The sequence shown here is derived from an EMBL/GenBank/DDBJ whole genome shotgun (WGS) entry which is preliminary data.</text>
</comment>
<dbReference type="GO" id="GO:0003735">
    <property type="term" value="F:structural constituent of ribosome"/>
    <property type="evidence" value="ECO:0007669"/>
    <property type="project" value="InterPro"/>
</dbReference>
<dbReference type="PANTHER" id="PTHR48129:SF1">
    <property type="entry name" value="LARGE RIBOSOMAL SUBUNIT PROTEIN EL43"/>
    <property type="match status" value="1"/>
</dbReference>
<dbReference type="InterPro" id="IPR050522">
    <property type="entry name" value="Ribosomal_protein_eL43"/>
</dbReference>
<evidence type="ECO:0000256" key="1">
    <source>
        <dbReference type="ARBA" id="ARBA00008672"/>
    </source>
</evidence>
<dbReference type="GO" id="GO:0005840">
    <property type="term" value="C:ribosome"/>
    <property type="evidence" value="ECO:0007669"/>
    <property type="project" value="UniProtKB-KW"/>
</dbReference>
<dbReference type="HAMAP" id="MF_00327">
    <property type="entry name" value="Ribosomal_eL43"/>
    <property type="match status" value="1"/>
</dbReference>
<evidence type="ECO:0000313" key="4">
    <source>
        <dbReference type="EMBL" id="MPL74534.1"/>
    </source>
</evidence>
<organism evidence="4">
    <name type="scientific">bioreactor metagenome</name>
    <dbReference type="NCBI Taxonomy" id="1076179"/>
    <lineage>
        <taxon>unclassified sequences</taxon>
        <taxon>metagenomes</taxon>
        <taxon>ecological metagenomes</taxon>
    </lineage>
</organism>
<proteinExistence type="inferred from homology"/>
<dbReference type="Gene3D" id="2.20.25.30">
    <property type="match status" value="1"/>
</dbReference>
<sequence length="94" mass="10263">MASKSKHVAKGRVTGSAGRFGPRYGRFCRKMVNESEKISRAKHLCPMCDTIAVKRVGTGIWECKKCGYKYAGGAYVPQTPGLKVVLRAIETKGV</sequence>
<keyword evidence="3" id="KW-0687">Ribonucleoprotein</keyword>
<keyword evidence="2" id="KW-0689">Ribosomal protein</keyword>
<dbReference type="Pfam" id="PF01780">
    <property type="entry name" value="Ribosomal_L37ae"/>
    <property type="match status" value="1"/>
</dbReference>